<evidence type="ECO:0000313" key="2">
    <source>
        <dbReference type="EMBL" id="SNY51596.1"/>
    </source>
</evidence>
<name>A0A285IWX6_9ACTN</name>
<evidence type="ECO:0000313" key="3">
    <source>
        <dbReference type="Proteomes" id="UP000219612"/>
    </source>
</evidence>
<dbReference type="Proteomes" id="UP000219612">
    <property type="component" value="Unassembled WGS sequence"/>
</dbReference>
<evidence type="ECO:0000256" key="1">
    <source>
        <dbReference type="SAM" id="SignalP"/>
    </source>
</evidence>
<dbReference type="AlphaFoldDB" id="A0A285IWX6"/>
<organism evidence="2 3">
    <name type="scientific">Paractinoplanes atraurantiacus</name>
    <dbReference type="NCBI Taxonomy" id="1036182"/>
    <lineage>
        <taxon>Bacteria</taxon>
        <taxon>Bacillati</taxon>
        <taxon>Actinomycetota</taxon>
        <taxon>Actinomycetes</taxon>
        <taxon>Micromonosporales</taxon>
        <taxon>Micromonosporaceae</taxon>
        <taxon>Paractinoplanes</taxon>
    </lineage>
</organism>
<dbReference type="PROSITE" id="PS51257">
    <property type="entry name" value="PROKAR_LIPOPROTEIN"/>
    <property type="match status" value="1"/>
</dbReference>
<dbReference type="EMBL" id="OBDY01000012">
    <property type="protein sequence ID" value="SNY51596.1"/>
    <property type="molecule type" value="Genomic_DNA"/>
</dbReference>
<feature type="chain" id="PRO_5012899536" description="SurA N-terminal domain-containing protein" evidence="1">
    <location>
        <begin position="34"/>
        <end position="243"/>
    </location>
</feature>
<gene>
    <name evidence="2" type="ORF">SAMN05421748_11223</name>
</gene>
<evidence type="ECO:0008006" key="4">
    <source>
        <dbReference type="Google" id="ProtNLM"/>
    </source>
</evidence>
<keyword evidence="3" id="KW-1185">Reference proteome</keyword>
<keyword evidence="1" id="KW-0732">Signal</keyword>
<proteinExistence type="predicted"/>
<accession>A0A285IWX6</accession>
<sequence>MAMQRARRLASMVVVASLTVAGLSACRSEPSVAAYVGDSGRITEKRVQQIYDDARTALTDAGAKGAVPISRGDIVKTLVSADVMSRVAKNENVTLPANLPLGDYATQLKLPEKAEYVRLYAESDALIRLLRERAGSSSAKPSDEDLQTVYDTLKAAGEVDPAMTFDQFKTQLPAENQQLVTTSAAVRDEVASAAGDLKIKVNPRYQPLQISVLDFQTQNGELRPLVTVPLGAADAGAPVIEVP</sequence>
<feature type="signal peptide" evidence="1">
    <location>
        <begin position="1"/>
        <end position="33"/>
    </location>
</feature>
<protein>
    <recommendedName>
        <fullName evidence="4">SurA N-terminal domain-containing protein</fullName>
    </recommendedName>
</protein>
<reference evidence="2 3" key="1">
    <citation type="submission" date="2017-09" db="EMBL/GenBank/DDBJ databases">
        <authorList>
            <person name="Ehlers B."/>
            <person name="Leendertz F.H."/>
        </authorList>
    </citation>
    <scope>NUCLEOTIDE SEQUENCE [LARGE SCALE GENOMIC DNA]</scope>
    <source>
        <strain evidence="2 3">CGMCC 4.6857</strain>
    </source>
</reference>